<organism evidence="2">
    <name type="scientific">marine sediment metagenome</name>
    <dbReference type="NCBI Taxonomy" id="412755"/>
    <lineage>
        <taxon>unclassified sequences</taxon>
        <taxon>metagenomes</taxon>
        <taxon>ecological metagenomes</taxon>
    </lineage>
</organism>
<protein>
    <submittedName>
        <fullName evidence="2">Uncharacterized protein</fullName>
    </submittedName>
</protein>
<evidence type="ECO:0000313" key="2">
    <source>
        <dbReference type="EMBL" id="KKN56836.1"/>
    </source>
</evidence>
<comment type="caution">
    <text evidence="2">The sequence shown here is derived from an EMBL/GenBank/DDBJ whole genome shotgun (WGS) entry which is preliminary data.</text>
</comment>
<reference evidence="2" key="1">
    <citation type="journal article" date="2015" name="Nature">
        <title>Complex archaea that bridge the gap between prokaryotes and eukaryotes.</title>
        <authorList>
            <person name="Spang A."/>
            <person name="Saw J.H."/>
            <person name="Jorgensen S.L."/>
            <person name="Zaremba-Niedzwiedzka K."/>
            <person name="Martijn J."/>
            <person name="Lind A.E."/>
            <person name="van Eijk R."/>
            <person name="Schleper C."/>
            <person name="Guy L."/>
            <person name="Ettema T.J."/>
        </authorList>
    </citation>
    <scope>NUCLEOTIDE SEQUENCE</scope>
</reference>
<proteinExistence type="predicted"/>
<evidence type="ECO:0000256" key="1">
    <source>
        <dbReference type="SAM" id="Coils"/>
    </source>
</evidence>
<keyword evidence="1" id="KW-0175">Coiled coil</keyword>
<name>A0A0F9U6D6_9ZZZZ</name>
<feature type="coiled-coil region" evidence="1">
    <location>
        <begin position="6"/>
        <end position="136"/>
    </location>
</feature>
<dbReference type="EMBL" id="LAZR01000829">
    <property type="protein sequence ID" value="KKN56836.1"/>
    <property type="molecule type" value="Genomic_DNA"/>
</dbReference>
<sequence>MDEDYLVKLHKQIKQEELQIRELQEYKDKLQKGINKIRNIKDEGRKSVNIFIQEELERITTKVKEARKVAEKEIERSMGKIKEINNIARALKDEGKEIDKKRICIQADIIALESNKVEIENNMVKAENYLRTAKENVKSTSKDRIKTTKETKIASESLEKVTEILVGVEDYRENVLQKLQEDRDILDEKDKVLNGGYAALGAGMKWVEKEKVKIKDQWVSLLEAKKYLNNKNG</sequence>
<dbReference type="AlphaFoldDB" id="A0A0F9U6D6"/>
<accession>A0A0F9U6D6</accession>
<gene>
    <name evidence="2" type="ORF">LCGC14_0568180</name>
</gene>